<organism evidence="5 6">
    <name type="scientific">Hyaloscypha hepaticicola</name>
    <dbReference type="NCBI Taxonomy" id="2082293"/>
    <lineage>
        <taxon>Eukaryota</taxon>
        <taxon>Fungi</taxon>
        <taxon>Dikarya</taxon>
        <taxon>Ascomycota</taxon>
        <taxon>Pezizomycotina</taxon>
        <taxon>Leotiomycetes</taxon>
        <taxon>Helotiales</taxon>
        <taxon>Hyaloscyphaceae</taxon>
        <taxon>Hyaloscypha</taxon>
    </lineage>
</organism>
<dbReference type="InterPro" id="IPR024061">
    <property type="entry name" value="NDT80_DNA-bd_dom"/>
</dbReference>
<dbReference type="EMBL" id="KZ613486">
    <property type="protein sequence ID" value="PMD20113.1"/>
    <property type="molecule type" value="Genomic_DNA"/>
</dbReference>
<feature type="compositionally biased region" description="Gly residues" evidence="3">
    <location>
        <begin position="472"/>
        <end position="484"/>
    </location>
</feature>
<dbReference type="PANTHER" id="PTHR35144:SF2">
    <property type="entry name" value="MEIOSIS-SPECIFIC TRANSCRIPTION FACTOR NDT80"/>
    <property type="match status" value="1"/>
</dbReference>
<dbReference type="GO" id="GO:0003677">
    <property type="term" value="F:DNA binding"/>
    <property type="evidence" value="ECO:0007669"/>
    <property type="project" value="UniProtKB-KW"/>
</dbReference>
<reference evidence="5 6" key="1">
    <citation type="submission" date="2016-05" db="EMBL/GenBank/DDBJ databases">
        <title>A degradative enzymes factory behind the ericoid mycorrhizal symbiosis.</title>
        <authorList>
            <consortium name="DOE Joint Genome Institute"/>
            <person name="Martino E."/>
            <person name="Morin E."/>
            <person name="Grelet G."/>
            <person name="Kuo A."/>
            <person name="Kohler A."/>
            <person name="Daghino S."/>
            <person name="Barry K."/>
            <person name="Choi C."/>
            <person name="Cichocki N."/>
            <person name="Clum A."/>
            <person name="Copeland A."/>
            <person name="Hainaut M."/>
            <person name="Haridas S."/>
            <person name="Labutti K."/>
            <person name="Lindquist E."/>
            <person name="Lipzen A."/>
            <person name="Khouja H.-R."/>
            <person name="Murat C."/>
            <person name="Ohm R."/>
            <person name="Olson A."/>
            <person name="Spatafora J."/>
            <person name="Veneault-Fourrey C."/>
            <person name="Henrissat B."/>
            <person name="Grigoriev I."/>
            <person name="Martin F."/>
            <person name="Perotto S."/>
        </authorList>
    </citation>
    <scope>NUCLEOTIDE SEQUENCE [LARGE SCALE GENOMIC DNA]</scope>
    <source>
        <strain evidence="5 6">UAMH 7357</strain>
    </source>
</reference>
<dbReference type="STRING" id="1745343.A0A2J6Q1F2"/>
<feature type="compositionally biased region" description="Polar residues" evidence="3">
    <location>
        <begin position="44"/>
        <end position="57"/>
    </location>
</feature>
<feature type="region of interest" description="Disordered" evidence="3">
    <location>
        <begin position="343"/>
        <end position="393"/>
    </location>
</feature>
<feature type="compositionally biased region" description="Polar residues" evidence="3">
    <location>
        <begin position="372"/>
        <end position="393"/>
    </location>
</feature>
<dbReference type="GO" id="GO:0000228">
    <property type="term" value="C:nuclear chromosome"/>
    <property type="evidence" value="ECO:0007669"/>
    <property type="project" value="TreeGrafter"/>
</dbReference>
<gene>
    <name evidence="5" type="ORF">NA56DRAFT_185456</name>
</gene>
<evidence type="ECO:0000313" key="6">
    <source>
        <dbReference type="Proteomes" id="UP000235672"/>
    </source>
</evidence>
<proteinExistence type="predicted"/>
<evidence type="ECO:0000256" key="1">
    <source>
        <dbReference type="ARBA" id="ARBA00023125"/>
    </source>
</evidence>
<dbReference type="SUPFAM" id="SSF49417">
    <property type="entry name" value="p53-like transcription factors"/>
    <property type="match status" value="1"/>
</dbReference>
<evidence type="ECO:0000256" key="3">
    <source>
        <dbReference type="SAM" id="MobiDB-lite"/>
    </source>
</evidence>
<evidence type="ECO:0000313" key="5">
    <source>
        <dbReference type="EMBL" id="PMD20113.1"/>
    </source>
</evidence>
<dbReference type="InterPro" id="IPR037141">
    <property type="entry name" value="NDT80_DNA-bd_dom_sf"/>
</dbReference>
<protein>
    <submittedName>
        <fullName evidence="5">p53-like transcription factor</fullName>
    </submittedName>
</protein>
<evidence type="ECO:0000256" key="2">
    <source>
        <dbReference type="PROSITE-ProRule" id="PRU00850"/>
    </source>
</evidence>
<feature type="region of interest" description="Disordered" evidence="3">
    <location>
        <begin position="38"/>
        <end position="58"/>
    </location>
</feature>
<keyword evidence="1 2" id="KW-0238">DNA-binding</keyword>
<dbReference type="Gene3D" id="2.60.40.1390">
    <property type="entry name" value="NDT80 DNA-binding domain"/>
    <property type="match status" value="1"/>
</dbReference>
<dbReference type="Pfam" id="PF05224">
    <property type="entry name" value="NDT80_PhoG"/>
    <property type="match status" value="1"/>
</dbReference>
<feature type="compositionally biased region" description="Basic and acidic residues" evidence="3">
    <location>
        <begin position="344"/>
        <end position="355"/>
    </location>
</feature>
<dbReference type="PROSITE" id="PS51517">
    <property type="entry name" value="NDT80"/>
    <property type="match status" value="1"/>
</dbReference>
<sequence length="633" mass="67508">MIDILTPPSLKVNHLMCSQSGNIQDAACSGHSPSCIVGSDIEPDSSSRQEYPNQHSLPSDMGLRYMIPATDDVRFTSESGNSHNPVYSIEPAVQNSSASTTLSFSPYSNIYQHHNSLSGSTYASGGSSYFSPSSSIFSSLSMPDTKPRLSSLYVDFSIFLIASPGLAPLSRSPALTHPSSPITTRDLYAGATPHLRRTTDLLSRSPSGSGLVRGVPISPSPTSGFTSPVSNMDSSLGGTPCPPLLPTEVHHQLQTSEGQLIKPEIFGKIDKGFFMADNDWTCYRRNYFSLNCSYTLQPTIPNSVMYLVQQHGGAGPQVQGFAMSIAAVVDGRDGKSIELVQHTPKRDKGPQERPARVTLAPRPPATHGLYGDSSSGRGSMYDTSGFNQNPNSPQIEATFERIQFKNATANNGKRRAAQQYYHLLVELFADVGAQHADRWVKIASRMSAPMVVRGRSPGHYQGERRGSNTSTGPGGSGGAGGGGSYTPSGSASRTPGDITMSGTSSMLPGSGYGGAYDSHAHHYRSSIAPLQIPMEPTLSAEESKSIDESPCYLYYPGAIYEGGEQRFTLPSVGHGEYTTSKIKSEFVGGQGYVLPSLSGMGDGLGRHCGRWEGVTESKGYFPALVAEAGMHIT</sequence>
<dbReference type="PANTHER" id="PTHR35144">
    <property type="entry name" value="MEIOSIS-SPECIFIC TRANSCRIPTION FACTOR NDT80"/>
    <property type="match status" value="1"/>
</dbReference>
<dbReference type="OrthoDB" id="2288358at2759"/>
<accession>A0A2J6Q1F2</accession>
<feature type="region of interest" description="Disordered" evidence="3">
    <location>
        <begin position="452"/>
        <end position="504"/>
    </location>
</feature>
<feature type="domain" description="NDT80" evidence="4">
    <location>
        <begin position="206"/>
        <end position="464"/>
    </location>
</feature>
<feature type="DNA-binding region" description="NDT80" evidence="2">
    <location>
        <begin position="206"/>
        <end position="464"/>
    </location>
</feature>
<dbReference type="GO" id="GO:0051321">
    <property type="term" value="P:meiotic cell cycle"/>
    <property type="evidence" value="ECO:0007669"/>
    <property type="project" value="TreeGrafter"/>
</dbReference>
<dbReference type="Proteomes" id="UP000235672">
    <property type="component" value="Unassembled WGS sequence"/>
</dbReference>
<dbReference type="AlphaFoldDB" id="A0A2J6Q1F2"/>
<dbReference type="InterPro" id="IPR008967">
    <property type="entry name" value="p53-like_TF_DNA-bd_sf"/>
</dbReference>
<dbReference type="GO" id="GO:0045944">
    <property type="term" value="P:positive regulation of transcription by RNA polymerase II"/>
    <property type="evidence" value="ECO:0007669"/>
    <property type="project" value="TreeGrafter"/>
</dbReference>
<evidence type="ECO:0000259" key="4">
    <source>
        <dbReference type="PROSITE" id="PS51517"/>
    </source>
</evidence>
<name>A0A2J6Q1F2_9HELO</name>
<dbReference type="InterPro" id="IPR052605">
    <property type="entry name" value="Fungal_trans_regulator"/>
</dbReference>
<dbReference type="GO" id="GO:0003700">
    <property type="term" value="F:DNA-binding transcription factor activity"/>
    <property type="evidence" value="ECO:0007669"/>
    <property type="project" value="UniProtKB-UniRule"/>
</dbReference>
<keyword evidence="6" id="KW-1185">Reference proteome</keyword>